<organism evidence="2 3">
    <name type="scientific">Ostreococcus tauri</name>
    <name type="common">Marine green alga</name>
    <dbReference type="NCBI Taxonomy" id="70448"/>
    <lineage>
        <taxon>Eukaryota</taxon>
        <taxon>Viridiplantae</taxon>
        <taxon>Chlorophyta</taxon>
        <taxon>Mamiellophyceae</taxon>
        <taxon>Mamiellales</taxon>
        <taxon>Bathycoccaceae</taxon>
        <taxon>Ostreococcus</taxon>
    </lineage>
</organism>
<comment type="caution">
    <text evidence="2">The sequence shown here is derived from an EMBL/GenBank/DDBJ whole genome shotgun (WGS) entry which is preliminary data.</text>
</comment>
<dbReference type="InParanoid" id="A0A096PAS3"/>
<evidence type="ECO:0000313" key="2">
    <source>
        <dbReference type="EMBL" id="CEG01690.1"/>
    </source>
</evidence>
<dbReference type="Proteomes" id="UP000009170">
    <property type="component" value="Unassembled WGS sequence"/>
</dbReference>
<reference evidence="2 3" key="2">
    <citation type="journal article" date="2014" name="BMC Genomics">
        <title>An improved genome of the model marine alga Ostreococcus tauri unfolds by assessing Illumina de novo assemblies.</title>
        <authorList>
            <person name="Blanc-Mathieu R."/>
            <person name="Verhelst B."/>
            <person name="Derelle E."/>
            <person name="Rombauts S."/>
            <person name="Bouget F.Y."/>
            <person name="Carre I."/>
            <person name="Chateau A."/>
            <person name="Eyre-Walker A."/>
            <person name="Grimsley N."/>
            <person name="Moreau H."/>
            <person name="Piegu B."/>
            <person name="Rivals E."/>
            <person name="Schackwitz W."/>
            <person name="Van de Peer Y."/>
            <person name="Piganeau G."/>
        </authorList>
    </citation>
    <scope>NUCLEOTIDE SEQUENCE [LARGE SCALE GENOMIC DNA]</scope>
    <source>
        <strain evidence="3">OTTH 0595 / CCAP 157/2 / RCC745</strain>
    </source>
</reference>
<evidence type="ECO:0000313" key="3">
    <source>
        <dbReference type="Proteomes" id="UP000009170"/>
    </source>
</evidence>
<evidence type="ECO:0000256" key="1">
    <source>
        <dbReference type="SAM" id="MobiDB-lite"/>
    </source>
</evidence>
<gene>
    <name evidence="2" type="ORF">OT_ostta15g00580</name>
</gene>
<reference evidence="3" key="1">
    <citation type="journal article" date="2006" name="Proc. Natl. Acad. Sci. U.S.A.">
        <title>Genome analysis of the smallest free-living eukaryote Ostreococcus tauri unveils many unique features.</title>
        <authorList>
            <person name="Derelle E."/>
            <person name="Ferraz C."/>
            <person name="Rombauts S."/>
            <person name="Rouze P."/>
            <person name="Worden A.Z."/>
            <person name="Robbens S."/>
            <person name="Partensky F."/>
            <person name="Degroeve S."/>
            <person name="Echeynie S."/>
            <person name="Cooke R."/>
            <person name="Saeys Y."/>
            <person name="Wuyts J."/>
            <person name="Jabbari K."/>
            <person name="Bowler C."/>
            <person name="Panaud O."/>
            <person name="Piegu B."/>
            <person name="Ball S.G."/>
            <person name="Ral J.-P."/>
            <person name="Bouget F.-Y."/>
            <person name="Piganeau G."/>
            <person name="De Baets B."/>
            <person name="Picard A."/>
            <person name="Delseny M."/>
            <person name="Demaille J."/>
            <person name="Van de Peer Y."/>
            <person name="Moreau H."/>
        </authorList>
    </citation>
    <scope>NUCLEOTIDE SEQUENCE [LARGE SCALE GENOMIC DNA]</scope>
    <source>
        <strain evidence="3">OTTH 0595 / CCAP 157/2 / RCC745</strain>
    </source>
</reference>
<dbReference type="KEGG" id="ota:OT_ostta15g00580"/>
<name>A0A096PAS3_OSTTA</name>
<protein>
    <submittedName>
        <fullName evidence="2">Unnamed product</fullName>
    </submittedName>
</protein>
<feature type="region of interest" description="Disordered" evidence="1">
    <location>
        <begin position="1"/>
        <end position="31"/>
    </location>
</feature>
<sequence length="267" mass="30085">MSRVVASSIATRRERPRVGKSMNHARRRDTPMRIAARGDVDAERETFEDVRLAPVRARPRRERPNRGGFAAPRVPRTPTEWARAAASPLGAFALAAIISVSNPEFMTSGREAILMRLYERQSGEETTAYVRNGVLYRYDAATKSMTANADNGLMVDKNGGIWVIVPQKEDSTLIKQKYYMGQIEDVPSLPKNPSAEEKRRYDEYMKKIFDFNKLPDLKKVYDGPFPVPERKELQRFWASGGAPPEVMDEIEGAGALWGAPGEVPMRR</sequence>
<dbReference type="AlphaFoldDB" id="A0A096PAS3"/>
<dbReference type="OrthoDB" id="497330at2759"/>
<dbReference type="EMBL" id="CAID01000015">
    <property type="protein sequence ID" value="CEG01690.1"/>
    <property type="molecule type" value="Genomic_DNA"/>
</dbReference>
<proteinExistence type="predicted"/>
<dbReference type="GeneID" id="9837967"/>
<dbReference type="RefSeq" id="XP_003083201.2">
    <property type="nucleotide sequence ID" value="XM_003083153.2"/>
</dbReference>
<accession>A0A096PAS3</accession>
<keyword evidence="3" id="KW-1185">Reference proteome</keyword>